<dbReference type="Pfam" id="PF01522">
    <property type="entry name" value="Polysacc_deac_1"/>
    <property type="match status" value="1"/>
</dbReference>
<dbReference type="RefSeq" id="WP_243795466.1">
    <property type="nucleotide sequence ID" value="NZ_CP094669.1"/>
</dbReference>
<dbReference type="SUPFAM" id="SSF88713">
    <property type="entry name" value="Glycoside hydrolase/deacetylase"/>
    <property type="match status" value="1"/>
</dbReference>
<feature type="domain" description="NodB homology" evidence="4">
    <location>
        <begin position="36"/>
        <end position="198"/>
    </location>
</feature>
<name>A0ABY4CSR8_9BACT</name>
<dbReference type="CDD" id="cd10918">
    <property type="entry name" value="CE4_NodB_like_5s_6s"/>
    <property type="match status" value="1"/>
</dbReference>
<evidence type="ECO:0000313" key="6">
    <source>
        <dbReference type="Proteomes" id="UP000831113"/>
    </source>
</evidence>
<dbReference type="InterPro" id="IPR051398">
    <property type="entry name" value="Polysacch_Deacetylase"/>
</dbReference>
<evidence type="ECO:0000256" key="1">
    <source>
        <dbReference type="ARBA" id="ARBA00004613"/>
    </source>
</evidence>
<protein>
    <submittedName>
        <fullName evidence="5">Polysaccharide deacetylase family protein</fullName>
    </submittedName>
</protein>
<dbReference type="Gene3D" id="3.20.20.370">
    <property type="entry name" value="Glycoside hydrolase/deacetylase"/>
    <property type="match status" value="1"/>
</dbReference>
<accession>A0ABY4CSR8</accession>
<proteinExistence type="predicted"/>
<dbReference type="PANTHER" id="PTHR34216:SF3">
    <property type="entry name" value="POLY-BETA-1,6-N-ACETYL-D-GLUCOSAMINE N-DEACETYLASE"/>
    <property type="match status" value="1"/>
</dbReference>
<dbReference type="InterPro" id="IPR002509">
    <property type="entry name" value="NODB_dom"/>
</dbReference>
<evidence type="ECO:0000259" key="4">
    <source>
        <dbReference type="PROSITE" id="PS51677"/>
    </source>
</evidence>
<keyword evidence="6" id="KW-1185">Reference proteome</keyword>
<dbReference type="InterPro" id="IPR011330">
    <property type="entry name" value="Glyco_hydro/deAcase_b/a-brl"/>
</dbReference>
<dbReference type="PROSITE" id="PS51677">
    <property type="entry name" value="NODB"/>
    <property type="match status" value="1"/>
</dbReference>
<dbReference type="EMBL" id="CP094669">
    <property type="protein sequence ID" value="UOG73294.1"/>
    <property type="molecule type" value="Genomic_DNA"/>
</dbReference>
<keyword evidence="2 3" id="KW-0732">Signal</keyword>
<feature type="signal peptide" evidence="3">
    <location>
        <begin position="1"/>
        <end position="26"/>
    </location>
</feature>
<comment type="subcellular location">
    <subcellularLocation>
        <location evidence="1">Secreted</location>
    </subcellularLocation>
</comment>
<dbReference type="PANTHER" id="PTHR34216">
    <property type="match status" value="1"/>
</dbReference>
<feature type="chain" id="PRO_5046643004" evidence="3">
    <location>
        <begin position="27"/>
        <end position="198"/>
    </location>
</feature>
<dbReference type="Proteomes" id="UP000831113">
    <property type="component" value="Chromosome"/>
</dbReference>
<evidence type="ECO:0000256" key="2">
    <source>
        <dbReference type="ARBA" id="ARBA00022729"/>
    </source>
</evidence>
<organism evidence="5 6">
    <name type="scientific">Hymenobacter tibetensis</name>
    <dbReference type="NCBI Taxonomy" id="497967"/>
    <lineage>
        <taxon>Bacteria</taxon>
        <taxon>Pseudomonadati</taxon>
        <taxon>Bacteroidota</taxon>
        <taxon>Cytophagia</taxon>
        <taxon>Cytophagales</taxon>
        <taxon>Hymenobacteraceae</taxon>
        <taxon>Hymenobacter</taxon>
    </lineage>
</organism>
<reference evidence="5 6" key="1">
    <citation type="submission" date="2022-03" db="EMBL/GenBank/DDBJ databases">
        <title>Hymenobactersp. isolated from the air.</title>
        <authorList>
            <person name="Won M."/>
            <person name="Kwon S.-W."/>
        </authorList>
    </citation>
    <scope>NUCLEOTIDE SEQUENCE [LARGE SCALE GENOMIC DNA]</scope>
    <source>
        <strain evidence="5 6">KACC 21982</strain>
    </source>
</reference>
<evidence type="ECO:0000313" key="5">
    <source>
        <dbReference type="EMBL" id="UOG73294.1"/>
    </source>
</evidence>
<sequence>MLHYLARYAIVLLALWGSAATPSATAQVLRQPIPDKLVVLTFDDGAVSHATVVAPLLKKYGFGGTFFVCEFPPDFADKTKYMSWAQIQGLHQAGFEVASHTLTHRHVNKLTPPQLTAELDSIEKRCATYRIARPTTFAYPGYDTHPTALAVLQAQGYHPATAPPAPTSSTSKRWCSRPVEAMWWCLPYTVFRTTRTVG</sequence>
<evidence type="ECO:0000256" key="3">
    <source>
        <dbReference type="SAM" id="SignalP"/>
    </source>
</evidence>
<gene>
    <name evidence="5" type="ORF">MTX78_14300</name>
</gene>